<dbReference type="GO" id="GO:0006352">
    <property type="term" value="P:DNA-templated transcription initiation"/>
    <property type="evidence" value="ECO:0007669"/>
    <property type="project" value="InterPro"/>
</dbReference>
<name>A0A1G9N746_9BACT</name>
<dbReference type="InterPro" id="IPR013249">
    <property type="entry name" value="RNA_pol_sigma70_r4_t2"/>
</dbReference>
<dbReference type="InterPro" id="IPR007627">
    <property type="entry name" value="RNA_pol_sigma70_r2"/>
</dbReference>
<dbReference type="InterPro" id="IPR039425">
    <property type="entry name" value="RNA_pol_sigma-70-like"/>
</dbReference>
<feature type="domain" description="RNA polymerase sigma-70 region 2" evidence="5">
    <location>
        <begin position="9"/>
        <end position="72"/>
    </location>
</feature>
<evidence type="ECO:0000256" key="2">
    <source>
        <dbReference type="ARBA" id="ARBA00023015"/>
    </source>
</evidence>
<accession>A0A1G9N746</accession>
<keyword evidence="2" id="KW-0805">Transcription regulation</keyword>
<evidence type="ECO:0000259" key="6">
    <source>
        <dbReference type="Pfam" id="PF08281"/>
    </source>
</evidence>
<evidence type="ECO:0000256" key="1">
    <source>
        <dbReference type="ARBA" id="ARBA00010641"/>
    </source>
</evidence>
<dbReference type="OrthoDB" id="9780326at2"/>
<comment type="similarity">
    <text evidence="1">Belongs to the sigma-70 factor family. ECF subfamily.</text>
</comment>
<evidence type="ECO:0000313" key="7">
    <source>
        <dbReference type="EMBL" id="SDL82356.1"/>
    </source>
</evidence>
<dbReference type="Proteomes" id="UP000198510">
    <property type="component" value="Unassembled WGS sequence"/>
</dbReference>
<dbReference type="Gene3D" id="1.10.1740.10">
    <property type="match status" value="1"/>
</dbReference>
<evidence type="ECO:0000256" key="3">
    <source>
        <dbReference type="ARBA" id="ARBA00023082"/>
    </source>
</evidence>
<dbReference type="EMBL" id="FNFO01000008">
    <property type="protein sequence ID" value="SDL82356.1"/>
    <property type="molecule type" value="Genomic_DNA"/>
</dbReference>
<evidence type="ECO:0000256" key="4">
    <source>
        <dbReference type="ARBA" id="ARBA00023163"/>
    </source>
</evidence>
<sequence length="166" mass="19582">MDQEPFLALLEANKHRVLRICRAYASDQATQQDLFQEVVLQLWQSFETFRGDAHRATWLYRIALNVCIKAKCKLDRHQRRQVQLEGIQFRSESHEPTWERQERHALLHRCIAALPEADRSLVVLFLEGMAYREIAEVVGISENHVAVKMKRIKEKLRTCLPLELYE</sequence>
<keyword evidence="8" id="KW-1185">Reference proteome</keyword>
<dbReference type="GO" id="GO:0016987">
    <property type="term" value="F:sigma factor activity"/>
    <property type="evidence" value="ECO:0007669"/>
    <property type="project" value="UniProtKB-KW"/>
</dbReference>
<dbReference type="AlphaFoldDB" id="A0A1G9N746"/>
<dbReference type="InterPro" id="IPR036388">
    <property type="entry name" value="WH-like_DNA-bd_sf"/>
</dbReference>
<dbReference type="InterPro" id="IPR014284">
    <property type="entry name" value="RNA_pol_sigma-70_dom"/>
</dbReference>
<dbReference type="InterPro" id="IPR013324">
    <property type="entry name" value="RNA_pol_sigma_r3/r4-like"/>
</dbReference>
<evidence type="ECO:0000313" key="8">
    <source>
        <dbReference type="Proteomes" id="UP000198510"/>
    </source>
</evidence>
<evidence type="ECO:0000259" key="5">
    <source>
        <dbReference type="Pfam" id="PF04542"/>
    </source>
</evidence>
<feature type="domain" description="RNA polymerase sigma factor 70 region 4 type 2" evidence="6">
    <location>
        <begin position="106"/>
        <end position="156"/>
    </location>
</feature>
<dbReference type="PANTHER" id="PTHR43133">
    <property type="entry name" value="RNA POLYMERASE ECF-TYPE SIGMA FACTO"/>
    <property type="match status" value="1"/>
</dbReference>
<dbReference type="RefSeq" id="WP_089685172.1">
    <property type="nucleotide sequence ID" value="NZ_FNFO01000008.1"/>
</dbReference>
<dbReference type="Pfam" id="PF04542">
    <property type="entry name" value="Sigma70_r2"/>
    <property type="match status" value="1"/>
</dbReference>
<dbReference type="SUPFAM" id="SSF88946">
    <property type="entry name" value="Sigma2 domain of RNA polymerase sigma factors"/>
    <property type="match status" value="1"/>
</dbReference>
<dbReference type="Pfam" id="PF08281">
    <property type="entry name" value="Sigma70_r4_2"/>
    <property type="match status" value="1"/>
</dbReference>
<dbReference type="CDD" id="cd06171">
    <property type="entry name" value="Sigma70_r4"/>
    <property type="match status" value="1"/>
</dbReference>
<dbReference type="PANTHER" id="PTHR43133:SF45">
    <property type="entry name" value="RNA POLYMERASE ECF-TYPE SIGMA FACTOR"/>
    <property type="match status" value="1"/>
</dbReference>
<gene>
    <name evidence="7" type="ORF">SAMN05421823_108202</name>
</gene>
<dbReference type="GO" id="GO:0003677">
    <property type="term" value="F:DNA binding"/>
    <property type="evidence" value="ECO:0007669"/>
    <property type="project" value="InterPro"/>
</dbReference>
<protein>
    <submittedName>
        <fullName evidence="7">RNA polymerase sigma-70 factor, ECF subfamily</fullName>
    </submittedName>
</protein>
<dbReference type="InterPro" id="IPR013325">
    <property type="entry name" value="RNA_pol_sigma_r2"/>
</dbReference>
<organism evidence="7 8">
    <name type="scientific">Catalinimonas alkaloidigena</name>
    <dbReference type="NCBI Taxonomy" id="1075417"/>
    <lineage>
        <taxon>Bacteria</taxon>
        <taxon>Pseudomonadati</taxon>
        <taxon>Bacteroidota</taxon>
        <taxon>Cytophagia</taxon>
        <taxon>Cytophagales</taxon>
        <taxon>Catalimonadaceae</taxon>
        <taxon>Catalinimonas</taxon>
    </lineage>
</organism>
<dbReference type="NCBIfam" id="TIGR02937">
    <property type="entry name" value="sigma70-ECF"/>
    <property type="match status" value="1"/>
</dbReference>
<dbReference type="STRING" id="1075417.SAMN05421823_108202"/>
<dbReference type="Gene3D" id="1.10.10.10">
    <property type="entry name" value="Winged helix-like DNA-binding domain superfamily/Winged helix DNA-binding domain"/>
    <property type="match status" value="1"/>
</dbReference>
<reference evidence="7 8" key="1">
    <citation type="submission" date="2016-10" db="EMBL/GenBank/DDBJ databases">
        <authorList>
            <person name="de Groot N.N."/>
        </authorList>
    </citation>
    <scope>NUCLEOTIDE SEQUENCE [LARGE SCALE GENOMIC DNA]</scope>
    <source>
        <strain evidence="7 8">DSM 25186</strain>
    </source>
</reference>
<keyword evidence="3" id="KW-0731">Sigma factor</keyword>
<proteinExistence type="inferred from homology"/>
<keyword evidence="4" id="KW-0804">Transcription</keyword>
<dbReference type="SUPFAM" id="SSF88659">
    <property type="entry name" value="Sigma3 and sigma4 domains of RNA polymerase sigma factors"/>
    <property type="match status" value="1"/>
</dbReference>